<evidence type="ECO:0000313" key="2">
    <source>
        <dbReference type="Proteomes" id="UP000595663"/>
    </source>
</evidence>
<dbReference type="EMBL" id="AP014545">
    <property type="protein sequence ID" value="BBB26555.1"/>
    <property type="molecule type" value="Genomic_DNA"/>
</dbReference>
<dbReference type="Proteomes" id="UP000595663">
    <property type="component" value="Chromosome"/>
</dbReference>
<keyword evidence="2" id="KW-1185">Reference proteome</keyword>
<sequence>MIYAEMEYEAHYSELHQELVSYLKETFSTVEHGLQGDSWIWIFEGDDKVEIDTFYSMKHQIKSANTGSFLAKAVIKYISAKYKVNAYSAPEPEPHE</sequence>
<accession>A0A7R6PLK2</accession>
<organism evidence="1 2">
    <name type="scientific">Amphritea japonica ATCC BAA-1530</name>
    <dbReference type="NCBI Taxonomy" id="1278309"/>
    <lineage>
        <taxon>Bacteria</taxon>
        <taxon>Pseudomonadati</taxon>
        <taxon>Pseudomonadota</taxon>
        <taxon>Gammaproteobacteria</taxon>
        <taxon>Oceanospirillales</taxon>
        <taxon>Oceanospirillaceae</taxon>
        <taxon>Amphritea</taxon>
    </lineage>
</organism>
<gene>
    <name evidence="1" type="ORF">AMJAP_1964</name>
</gene>
<dbReference type="KEGG" id="ajp:AMJAP_1964"/>
<dbReference type="AlphaFoldDB" id="A0A7R6PLK2"/>
<name>A0A7R6PLK2_9GAMM</name>
<proteinExistence type="predicted"/>
<protein>
    <submittedName>
        <fullName evidence="1">Uncharacterized protein</fullName>
    </submittedName>
</protein>
<dbReference type="OrthoDB" id="8908346at2"/>
<evidence type="ECO:0000313" key="1">
    <source>
        <dbReference type="EMBL" id="BBB26555.1"/>
    </source>
</evidence>
<reference evidence="1 2" key="1">
    <citation type="journal article" date="2008" name="Int. J. Syst. Evol. Microbiol.">
        <title>Amphritea japonica sp. nov. and Amphritea balenae sp. nov., isolated from the sediment adjacent to sperm whale carcasses off Kagoshima, Japan.</title>
        <authorList>
            <person name="Miyazaki M."/>
            <person name="Nogi Y."/>
            <person name="Fujiwara Y."/>
            <person name="Kawato M."/>
            <person name="Nagahama T."/>
            <person name="Kubokawa K."/>
            <person name="Horikoshi K."/>
        </authorList>
    </citation>
    <scope>NUCLEOTIDE SEQUENCE [LARGE SCALE GENOMIC DNA]</scope>
    <source>
        <strain evidence="1 2">ATCC BAA-1530</strain>
    </source>
</reference>
<dbReference type="RefSeq" id="WP_019620662.1">
    <property type="nucleotide sequence ID" value="NZ_AP014545.1"/>
</dbReference>